<dbReference type="OrthoDB" id="9773047at2"/>
<dbReference type="InterPro" id="IPR012338">
    <property type="entry name" value="Beta-lactam/transpept-like"/>
</dbReference>
<keyword evidence="3" id="KW-1185">Reference proteome</keyword>
<dbReference type="SUPFAM" id="SSF56601">
    <property type="entry name" value="beta-lactamase/transpeptidase-like"/>
    <property type="match status" value="1"/>
</dbReference>
<evidence type="ECO:0000259" key="1">
    <source>
        <dbReference type="Pfam" id="PF00144"/>
    </source>
</evidence>
<evidence type="ECO:0000313" key="2">
    <source>
        <dbReference type="EMBL" id="TWJ00878.1"/>
    </source>
</evidence>
<feature type="domain" description="Beta-lactamase-related" evidence="1">
    <location>
        <begin position="80"/>
        <end position="367"/>
    </location>
</feature>
<comment type="caution">
    <text evidence="2">The sequence shown here is derived from an EMBL/GenBank/DDBJ whole genome shotgun (WGS) entry which is preliminary data.</text>
</comment>
<dbReference type="PANTHER" id="PTHR43283">
    <property type="entry name" value="BETA-LACTAMASE-RELATED"/>
    <property type="match status" value="1"/>
</dbReference>
<reference evidence="2 3" key="1">
    <citation type="submission" date="2019-07" db="EMBL/GenBank/DDBJ databases">
        <title>Genomic Encyclopedia of Archaeal and Bacterial Type Strains, Phase II (KMG-II): from individual species to whole genera.</title>
        <authorList>
            <person name="Goeker M."/>
        </authorList>
    </citation>
    <scope>NUCLEOTIDE SEQUENCE [LARGE SCALE GENOMIC DNA]</scope>
    <source>
        <strain evidence="2 3">ATCC BAA-1854</strain>
    </source>
</reference>
<dbReference type="AlphaFoldDB" id="A0A562U516"/>
<name>A0A562U516_9SPHI</name>
<accession>A0A562U516</accession>
<dbReference type="PROSITE" id="PS51257">
    <property type="entry name" value="PROKAR_LIPOPROTEIN"/>
    <property type="match status" value="1"/>
</dbReference>
<evidence type="ECO:0000313" key="3">
    <source>
        <dbReference type="Proteomes" id="UP000317010"/>
    </source>
</evidence>
<dbReference type="Gene3D" id="3.40.710.10">
    <property type="entry name" value="DD-peptidase/beta-lactamase superfamily"/>
    <property type="match status" value="1"/>
</dbReference>
<dbReference type="EMBL" id="VLLI01000005">
    <property type="protein sequence ID" value="TWJ00878.1"/>
    <property type="molecule type" value="Genomic_DNA"/>
</dbReference>
<dbReference type="Proteomes" id="UP000317010">
    <property type="component" value="Unassembled WGS sequence"/>
</dbReference>
<sequence length="388" mass="43410">MKIVKRAYILKSVFYAALLFVLFSCSNKHRRISFYAYSTPRPLNDDIPVGTVNRCGLDSQKINKLTRLILADSIPNIHSLLIEKDGKLIYEQYFAGKDEIWGKDLGYAEHSVNDLHDVRSISKSIVSACIGIAINQHLIKDINQPVFSFFPEYSQYNTSEKKNITIRQLLTMSSGLSWDEGNNDELKNCESIMEHSSNPLAFILSRPIAVTPGTTWNYNSGGTQLLAAIIKKVSGEDINNYATKNLFTPLGITSHVWIKMDGGDPAAASGLRLRSRDLLKFAMLYANHGIYNQKQILPSKWVDSSSTIAIKRPEEEGPGGYGYQFWIDSIKVNRKGLEAVAAKGNGGQRIFVLNPYHMIVIITVGNYGKSLRNDSQALFIHYIIPAIQ</sequence>
<organism evidence="2 3">
    <name type="scientific">Mucilaginibacter frigoritolerans</name>
    <dbReference type="NCBI Taxonomy" id="652788"/>
    <lineage>
        <taxon>Bacteria</taxon>
        <taxon>Pseudomonadati</taxon>
        <taxon>Bacteroidota</taxon>
        <taxon>Sphingobacteriia</taxon>
        <taxon>Sphingobacteriales</taxon>
        <taxon>Sphingobacteriaceae</taxon>
        <taxon>Mucilaginibacter</taxon>
    </lineage>
</organism>
<proteinExistence type="predicted"/>
<protein>
    <submittedName>
        <fullName evidence="2">CubicO group peptidase (Beta-lactamase class C family)</fullName>
    </submittedName>
</protein>
<dbReference type="Pfam" id="PF00144">
    <property type="entry name" value="Beta-lactamase"/>
    <property type="match status" value="1"/>
</dbReference>
<dbReference type="InterPro" id="IPR050789">
    <property type="entry name" value="Diverse_Enzym_Activities"/>
</dbReference>
<gene>
    <name evidence="2" type="ORF">JN11_02138</name>
</gene>
<dbReference type="RefSeq" id="WP_144912338.1">
    <property type="nucleotide sequence ID" value="NZ_VLLI01000005.1"/>
</dbReference>
<dbReference type="PANTHER" id="PTHR43283:SF7">
    <property type="entry name" value="BETA-LACTAMASE-RELATED DOMAIN-CONTAINING PROTEIN"/>
    <property type="match status" value="1"/>
</dbReference>
<dbReference type="InterPro" id="IPR001466">
    <property type="entry name" value="Beta-lactam-related"/>
</dbReference>